<dbReference type="GO" id="GO:0016020">
    <property type="term" value="C:membrane"/>
    <property type="evidence" value="ECO:0007669"/>
    <property type="project" value="UniProtKB-SubCell"/>
</dbReference>
<organism evidence="7 8">
    <name type="scientific">Fibroporia radiculosa</name>
    <dbReference type="NCBI Taxonomy" id="599839"/>
    <lineage>
        <taxon>Eukaryota</taxon>
        <taxon>Fungi</taxon>
        <taxon>Dikarya</taxon>
        <taxon>Basidiomycota</taxon>
        <taxon>Agaricomycotina</taxon>
        <taxon>Agaricomycetes</taxon>
        <taxon>Polyporales</taxon>
        <taxon>Fibroporiaceae</taxon>
        <taxon>Fibroporia</taxon>
    </lineage>
</organism>
<evidence type="ECO:0000256" key="3">
    <source>
        <dbReference type="ARBA" id="ARBA00022692"/>
    </source>
</evidence>
<keyword evidence="2" id="KW-0813">Transport</keyword>
<keyword evidence="5 6" id="KW-0472">Membrane</keyword>
<reference evidence="7 8" key="1">
    <citation type="journal article" date="2012" name="Appl. Environ. Microbiol.">
        <title>Short-read sequencing for genomic analysis of the brown rot fungus Fibroporia radiculosa.</title>
        <authorList>
            <person name="Tang J.D."/>
            <person name="Perkins A.D."/>
            <person name="Sonstegard T.S."/>
            <person name="Schroeder S.G."/>
            <person name="Burgess S.C."/>
            <person name="Diehl S.V."/>
        </authorList>
    </citation>
    <scope>NUCLEOTIDE SEQUENCE [LARGE SCALE GENOMIC DNA]</scope>
    <source>
        <strain evidence="7 8">TFFH 294</strain>
    </source>
</reference>
<feature type="transmembrane region" description="Helical" evidence="6">
    <location>
        <begin position="342"/>
        <end position="361"/>
    </location>
</feature>
<dbReference type="AlphaFoldDB" id="J4H1J0"/>
<evidence type="ECO:0008006" key="9">
    <source>
        <dbReference type="Google" id="ProtNLM"/>
    </source>
</evidence>
<dbReference type="RefSeq" id="XP_012179182.1">
    <property type="nucleotide sequence ID" value="XM_012323792.1"/>
</dbReference>
<proteinExistence type="predicted"/>
<sequence>MPSPTSNPGHLEVDKRSVLVVEYAQGQTEGPTPALSLEQQKRLWRKIDVKIMPILTVMYLFSFMDRGNIVLKKIRPSRWLPGITLLWGTIIALMGLVKTYPQLVGTRILLGVTEAGLFPGAIYYMTLWYPRHMLQVRIGVFYGGASLAGAFSGLLAYAISFMSGTAGFLGWSWIFIIEGIATVVIGLVSFFSWSFSVLRLEAKLIINSLPVLVDFPDTATFLTPEERAYVLWTKSKLHDCSVITIHADFLALLEYDNSSVGEEEHFEIRHLISAFTDWQIWLQILNYFSIVTPLYGITIFLPTIINDFGYDTAISQLLTVPPYVFAMIFAVWSDHNKERSPFILYGLLMCQIGFIINITNAPNGAKYFGTFLCVAGSYGALPGVIAWLGNNLSGQYKRAVGMALQIGIGNFGTAIACNVYLSKDAPRYEMGHGIVLMFIAIGWITVPITRFIYARINARRDVLVRELHEKALTCTDDELRRMGDLFNLESQYELPMPQLWQPVVGSRSDVANISNRMCATQVVLEFDGWNRDAGRLDVGIIA</sequence>
<evidence type="ECO:0000256" key="1">
    <source>
        <dbReference type="ARBA" id="ARBA00004141"/>
    </source>
</evidence>
<feature type="transmembrane region" description="Helical" evidence="6">
    <location>
        <begin position="51"/>
        <end position="67"/>
    </location>
</feature>
<gene>
    <name evidence="7" type="ORF">FIBRA_01924</name>
</gene>
<dbReference type="Proteomes" id="UP000006352">
    <property type="component" value="Unassembled WGS sequence"/>
</dbReference>
<dbReference type="PANTHER" id="PTHR43791:SF18">
    <property type="entry name" value="NICOTINIC ACID TRANSPORTER TNA1, PUTATIVE (AFU_ORTHOLOGUE AFUA_3G03820)-RELATED"/>
    <property type="match status" value="1"/>
</dbReference>
<comment type="subcellular location">
    <subcellularLocation>
        <location evidence="1">Membrane</location>
        <topology evidence="1">Multi-pass membrane protein</topology>
    </subcellularLocation>
</comment>
<evidence type="ECO:0000313" key="7">
    <source>
        <dbReference type="EMBL" id="CCL99899.1"/>
    </source>
</evidence>
<evidence type="ECO:0000313" key="8">
    <source>
        <dbReference type="Proteomes" id="UP000006352"/>
    </source>
</evidence>
<feature type="transmembrane region" description="Helical" evidence="6">
    <location>
        <begin position="280"/>
        <end position="301"/>
    </location>
</feature>
<keyword evidence="3 6" id="KW-0812">Transmembrane</keyword>
<dbReference type="InterPro" id="IPR036259">
    <property type="entry name" value="MFS_trans_sf"/>
</dbReference>
<feature type="transmembrane region" description="Helical" evidence="6">
    <location>
        <begin position="79"/>
        <end position="96"/>
    </location>
</feature>
<dbReference type="GO" id="GO:0022857">
    <property type="term" value="F:transmembrane transporter activity"/>
    <property type="evidence" value="ECO:0007669"/>
    <property type="project" value="InterPro"/>
</dbReference>
<dbReference type="SUPFAM" id="SSF103473">
    <property type="entry name" value="MFS general substrate transporter"/>
    <property type="match status" value="1"/>
</dbReference>
<dbReference type="InterPro" id="IPR011701">
    <property type="entry name" value="MFS"/>
</dbReference>
<keyword evidence="8" id="KW-1185">Reference proteome</keyword>
<evidence type="ECO:0000256" key="2">
    <source>
        <dbReference type="ARBA" id="ARBA00022448"/>
    </source>
</evidence>
<dbReference type="FunFam" id="1.20.1250.20:FF:000068">
    <property type="entry name" value="MFS general substrate transporter"/>
    <property type="match status" value="1"/>
</dbReference>
<feature type="transmembrane region" description="Helical" evidence="6">
    <location>
        <begin position="108"/>
        <end position="127"/>
    </location>
</feature>
<feature type="transmembrane region" description="Helical" evidence="6">
    <location>
        <begin position="367"/>
        <end position="388"/>
    </location>
</feature>
<name>J4H1J0_9APHY</name>
<feature type="transmembrane region" description="Helical" evidence="6">
    <location>
        <begin position="400"/>
        <end position="421"/>
    </location>
</feature>
<dbReference type="STRING" id="599839.J4H1J0"/>
<feature type="transmembrane region" description="Helical" evidence="6">
    <location>
        <begin position="171"/>
        <end position="193"/>
    </location>
</feature>
<evidence type="ECO:0000256" key="4">
    <source>
        <dbReference type="ARBA" id="ARBA00022989"/>
    </source>
</evidence>
<accession>J4H1J0</accession>
<dbReference type="InParanoid" id="J4H1J0"/>
<dbReference type="Gene3D" id="1.20.1250.20">
    <property type="entry name" value="MFS general substrate transporter like domains"/>
    <property type="match status" value="1"/>
</dbReference>
<feature type="transmembrane region" description="Helical" evidence="6">
    <location>
        <begin position="433"/>
        <end position="453"/>
    </location>
</feature>
<evidence type="ECO:0000256" key="5">
    <source>
        <dbReference type="ARBA" id="ARBA00023136"/>
    </source>
</evidence>
<protein>
    <recommendedName>
        <fullName evidence="9">Major facilitator superfamily (MFS) profile domain-containing protein</fullName>
    </recommendedName>
</protein>
<dbReference type="PANTHER" id="PTHR43791">
    <property type="entry name" value="PERMEASE-RELATED"/>
    <property type="match status" value="1"/>
</dbReference>
<dbReference type="Pfam" id="PF07690">
    <property type="entry name" value="MFS_1"/>
    <property type="match status" value="1"/>
</dbReference>
<dbReference type="EMBL" id="HE796955">
    <property type="protein sequence ID" value="CCL99899.1"/>
    <property type="molecule type" value="Genomic_DNA"/>
</dbReference>
<dbReference type="OrthoDB" id="2985014at2759"/>
<feature type="transmembrane region" description="Helical" evidence="6">
    <location>
        <begin position="313"/>
        <end position="333"/>
    </location>
</feature>
<keyword evidence="4 6" id="KW-1133">Transmembrane helix</keyword>
<evidence type="ECO:0000256" key="6">
    <source>
        <dbReference type="SAM" id="Phobius"/>
    </source>
</evidence>
<dbReference type="GeneID" id="24094810"/>
<dbReference type="HOGENOM" id="CLU_001265_0_1_1"/>
<feature type="transmembrane region" description="Helical" evidence="6">
    <location>
        <begin position="139"/>
        <end position="159"/>
    </location>
</feature>